<keyword evidence="3" id="KW-0378">Hydrolase</keyword>
<keyword evidence="2 3" id="KW-0064">Aspartyl protease</keyword>
<gene>
    <name evidence="6" type="ORF">C8Q71DRAFT_757351</name>
</gene>
<dbReference type="SUPFAM" id="SSF50630">
    <property type="entry name" value="Acid proteases"/>
    <property type="match status" value="1"/>
</dbReference>
<evidence type="ECO:0000256" key="3">
    <source>
        <dbReference type="RuleBase" id="RU000454"/>
    </source>
</evidence>
<dbReference type="CDD" id="cd05471">
    <property type="entry name" value="pepsin_like"/>
    <property type="match status" value="1"/>
</dbReference>
<dbReference type="InterPro" id="IPR033121">
    <property type="entry name" value="PEPTIDASE_A1"/>
</dbReference>
<dbReference type="GO" id="GO:0008233">
    <property type="term" value="F:peptidase activity"/>
    <property type="evidence" value="ECO:0007669"/>
    <property type="project" value="UniProtKB-KW"/>
</dbReference>
<dbReference type="RefSeq" id="XP_047779409.1">
    <property type="nucleotide sequence ID" value="XM_047923677.1"/>
</dbReference>
<accession>A0ABQ8KHM8</accession>
<dbReference type="GO" id="GO:0006508">
    <property type="term" value="P:proteolysis"/>
    <property type="evidence" value="ECO:0007669"/>
    <property type="project" value="UniProtKB-KW"/>
</dbReference>
<dbReference type="Proteomes" id="UP000814176">
    <property type="component" value="Unassembled WGS sequence"/>
</dbReference>
<comment type="caution">
    <text evidence="6">The sequence shown here is derived from an EMBL/GenBank/DDBJ whole genome shotgun (WGS) entry which is preliminary data.</text>
</comment>
<organism evidence="6 7">
    <name type="scientific">Rhodofomes roseus</name>
    <dbReference type="NCBI Taxonomy" id="34475"/>
    <lineage>
        <taxon>Eukaryota</taxon>
        <taxon>Fungi</taxon>
        <taxon>Dikarya</taxon>
        <taxon>Basidiomycota</taxon>
        <taxon>Agaricomycotina</taxon>
        <taxon>Agaricomycetes</taxon>
        <taxon>Polyporales</taxon>
        <taxon>Rhodofomes</taxon>
    </lineage>
</organism>
<dbReference type="InterPro" id="IPR001461">
    <property type="entry name" value="Aspartic_peptidase_A1"/>
</dbReference>
<comment type="similarity">
    <text evidence="1 3">Belongs to the peptidase A1 family.</text>
</comment>
<dbReference type="GeneID" id="72004409"/>
<dbReference type="Gene3D" id="2.40.70.10">
    <property type="entry name" value="Acid Proteases"/>
    <property type="match status" value="2"/>
</dbReference>
<feature type="chain" id="PRO_5047009415" evidence="4">
    <location>
        <begin position="20"/>
        <end position="442"/>
    </location>
</feature>
<dbReference type="InterPro" id="IPR034164">
    <property type="entry name" value="Pepsin-like_dom"/>
</dbReference>
<dbReference type="InterPro" id="IPR001969">
    <property type="entry name" value="Aspartic_peptidase_AS"/>
</dbReference>
<feature type="signal peptide" evidence="4">
    <location>
        <begin position="1"/>
        <end position="19"/>
    </location>
</feature>
<evidence type="ECO:0000259" key="5">
    <source>
        <dbReference type="PROSITE" id="PS51767"/>
    </source>
</evidence>
<dbReference type="PANTHER" id="PTHR47966:SF51">
    <property type="entry name" value="BETA-SITE APP-CLEAVING ENZYME, ISOFORM A-RELATED"/>
    <property type="match status" value="1"/>
</dbReference>
<evidence type="ECO:0000256" key="1">
    <source>
        <dbReference type="ARBA" id="ARBA00007447"/>
    </source>
</evidence>
<dbReference type="PANTHER" id="PTHR47966">
    <property type="entry name" value="BETA-SITE APP-CLEAVING ENZYME, ISOFORM A-RELATED"/>
    <property type="match status" value="1"/>
</dbReference>
<evidence type="ECO:0000313" key="7">
    <source>
        <dbReference type="Proteomes" id="UP000814176"/>
    </source>
</evidence>
<reference evidence="6 7" key="1">
    <citation type="journal article" date="2021" name="Environ. Microbiol.">
        <title>Gene family expansions and transcriptome signatures uncover fungal adaptations to wood decay.</title>
        <authorList>
            <person name="Hage H."/>
            <person name="Miyauchi S."/>
            <person name="Viragh M."/>
            <person name="Drula E."/>
            <person name="Min B."/>
            <person name="Chaduli D."/>
            <person name="Navarro D."/>
            <person name="Favel A."/>
            <person name="Norest M."/>
            <person name="Lesage-Meessen L."/>
            <person name="Balint B."/>
            <person name="Merenyi Z."/>
            <person name="de Eugenio L."/>
            <person name="Morin E."/>
            <person name="Martinez A.T."/>
            <person name="Baldrian P."/>
            <person name="Stursova M."/>
            <person name="Martinez M.J."/>
            <person name="Novotny C."/>
            <person name="Magnuson J.K."/>
            <person name="Spatafora J.W."/>
            <person name="Maurice S."/>
            <person name="Pangilinan J."/>
            <person name="Andreopoulos W."/>
            <person name="LaButti K."/>
            <person name="Hundley H."/>
            <person name="Na H."/>
            <person name="Kuo A."/>
            <person name="Barry K."/>
            <person name="Lipzen A."/>
            <person name="Henrissat B."/>
            <person name="Riley R."/>
            <person name="Ahrendt S."/>
            <person name="Nagy L.G."/>
            <person name="Grigoriev I.V."/>
            <person name="Martin F."/>
            <person name="Rosso M.N."/>
        </authorList>
    </citation>
    <scope>NUCLEOTIDE SEQUENCE [LARGE SCALE GENOMIC DNA]</scope>
    <source>
        <strain evidence="6 7">CIRM-BRFM 1785</strain>
    </source>
</reference>
<sequence length="442" mass="46721">MALGSSLLTTVLLALAVAASPVQVNKPLVSLPLVRRTNSTGLSNLLANDQARARNLKERAQAKLEGRAASVEATNVVDTYVVSVGVGSPATQYSLLVDTGSSNTWLGADKKYTKTSTSKDTGSQVSVTYGSGSFSGEEYTDTVTLGDGLTITGQSIGVASSAQGFSGVDGILGVGPVALTQGTLQSSDDTIPTVTDNLLSQGTISTEVLAVSFEPATSESDANGELTFGGTDSSKFTGSINYVPITSTSPASEYWGIDQSISYGSKSILSSTAGIVDTGTTLVLIASGKWLNTVNASGTTLTNMHRRRVQRVQVRCWWDRGPEHRSPSHLELAVQQPRYPQLQDRRRTSRPLSPFQRALISVRQTTYGLTANAQIWPRSLNSAIGGTADDIYLVVNSIGSASGEGLDFINGYAFLERFYSVYDTTNSQVGFAETQYTSATSN</sequence>
<dbReference type="EMBL" id="JADCUA010000009">
    <property type="protein sequence ID" value="KAH9837240.1"/>
    <property type="molecule type" value="Genomic_DNA"/>
</dbReference>
<dbReference type="PROSITE" id="PS51767">
    <property type="entry name" value="PEPTIDASE_A1"/>
    <property type="match status" value="1"/>
</dbReference>
<keyword evidence="7" id="KW-1185">Reference proteome</keyword>
<protein>
    <submittedName>
        <fullName evidence="6">Acid protease</fullName>
    </submittedName>
</protein>
<evidence type="ECO:0000256" key="2">
    <source>
        <dbReference type="ARBA" id="ARBA00022750"/>
    </source>
</evidence>
<proteinExistence type="inferred from homology"/>
<keyword evidence="4" id="KW-0732">Signal</keyword>
<evidence type="ECO:0000313" key="6">
    <source>
        <dbReference type="EMBL" id="KAH9837240.1"/>
    </source>
</evidence>
<keyword evidence="3 6" id="KW-0645">Protease</keyword>
<dbReference type="PROSITE" id="PS00141">
    <property type="entry name" value="ASP_PROTEASE"/>
    <property type="match status" value="2"/>
</dbReference>
<dbReference type="InterPro" id="IPR021109">
    <property type="entry name" value="Peptidase_aspartic_dom_sf"/>
</dbReference>
<feature type="domain" description="Peptidase A1" evidence="5">
    <location>
        <begin position="80"/>
        <end position="432"/>
    </location>
</feature>
<name>A0ABQ8KHM8_9APHY</name>
<evidence type="ECO:0000256" key="4">
    <source>
        <dbReference type="SAM" id="SignalP"/>
    </source>
</evidence>
<dbReference type="Pfam" id="PF00026">
    <property type="entry name" value="Asp"/>
    <property type="match status" value="1"/>
</dbReference>
<dbReference type="PRINTS" id="PR00792">
    <property type="entry name" value="PEPSIN"/>
</dbReference>